<gene>
    <name evidence="3" type="ORF">EJ377_18260</name>
</gene>
<evidence type="ECO:0000313" key="3">
    <source>
        <dbReference type="EMBL" id="RTZ46312.1"/>
    </source>
</evidence>
<dbReference type="Proteomes" id="UP000276953">
    <property type="component" value="Unassembled WGS sequence"/>
</dbReference>
<evidence type="ECO:0000313" key="4">
    <source>
        <dbReference type="Proteomes" id="UP000276953"/>
    </source>
</evidence>
<protein>
    <submittedName>
        <fullName evidence="3">T9SS type A sorting domain-containing protein</fullName>
    </submittedName>
</protein>
<reference evidence="3 4" key="1">
    <citation type="submission" date="2018-12" db="EMBL/GenBank/DDBJ databases">
        <title>Draft Genome Sequence of Chryseobacterium arthrosphaerae strain ED882-96 Isolated from the Blood of a Patient with Liver Cirrhosis in Taiwan.</title>
        <authorList>
            <person name="Lin J.-N."/>
            <person name="Lai C.-H."/>
            <person name="Yang C.-H."/>
            <person name="Huang Y.-H."/>
        </authorList>
    </citation>
    <scope>NUCLEOTIDE SEQUENCE [LARGE SCALE GENOMIC DNA]</scope>
    <source>
        <strain evidence="3 4">ED882-96</strain>
    </source>
</reference>
<dbReference type="NCBIfam" id="TIGR04183">
    <property type="entry name" value="Por_Secre_tail"/>
    <property type="match status" value="1"/>
</dbReference>
<organism evidence="3 4">
    <name type="scientific">Chryseobacterium arthrosphaerae</name>
    <dbReference type="NCBI Taxonomy" id="651561"/>
    <lineage>
        <taxon>Bacteria</taxon>
        <taxon>Pseudomonadati</taxon>
        <taxon>Bacteroidota</taxon>
        <taxon>Flavobacteriia</taxon>
        <taxon>Flavobacteriales</taxon>
        <taxon>Weeksellaceae</taxon>
        <taxon>Chryseobacterium group</taxon>
        <taxon>Chryseobacterium</taxon>
    </lineage>
</organism>
<accession>A0A432DT47</accession>
<proteinExistence type="predicted"/>
<evidence type="ECO:0000259" key="2">
    <source>
        <dbReference type="Pfam" id="PF18962"/>
    </source>
</evidence>
<comment type="caution">
    <text evidence="3">The sequence shown here is derived from an EMBL/GenBank/DDBJ whole genome shotgun (WGS) entry which is preliminary data.</text>
</comment>
<feature type="domain" description="Secretion system C-terminal sorting" evidence="2">
    <location>
        <begin position="3"/>
        <end position="53"/>
    </location>
</feature>
<evidence type="ECO:0000256" key="1">
    <source>
        <dbReference type="ARBA" id="ARBA00022729"/>
    </source>
</evidence>
<dbReference type="InterPro" id="IPR026444">
    <property type="entry name" value="Secre_tail"/>
</dbReference>
<dbReference type="EMBL" id="RYFC01000003">
    <property type="protein sequence ID" value="RTZ46312.1"/>
    <property type="molecule type" value="Genomic_DNA"/>
</dbReference>
<sequence>MEKSSKVSLYDPSGKLVKSAETVKGENKMDITGLPDGIYLMSTESQSYKIIKKQ</sequence>
<name>A0A432DT47_9FLAO</name>
<dbReference type="Pfam" id="PF18962">
    <property type="entry name" value="Por_Secre_tail"/>
    <property type="match status" value="1"/>
</dbReference>
<dbReference type="AlphaFoldDB" id="A0A432DT47"/>
<keyword evidence="1" id="KW-0732">Signal</keyword>